<evidence type="ECO:0000259" key="10">
    <source>
        <dbReference type="PROSITE" id="PS50112"/>
    </source>
</evidence>
<dbReference type="EC" id="2.7.13.3" evidence="2"/>
<evidence type="ECO:0000256" key="6">
    <source>
        <dbReference type="PROSITE-ProRule" id="PRU00169"/>
    </source>
</evidence>
<dbReference type="SUPFAM" id="SSF52172">
    <property type="entry name" value="CheY-like"/>
    <property type="match status" value="2"/>
</dbReference>
<dbReference type="InterPro" id="IPR001610">
    <property type="entry name" value="PAC"/>
</dbReference>
<evidence type="ECO:0000256" key="3">
    <source>
        <dbReference type="ARBA" id="ARBA00022553"/>
    </source>
</evidence>
<feature type="domain" description="PAS" evidence="10">
    <location>
        <begin position="413"/>
        <end position="483"/>
    </location>
</feature>
<feature type="domain" description="PAC" evidence="11">
    <location>
        <begin position="486"/>
        <end position="538"/>
    </location>
</feature>
<dbReference type="InterPro" id="IPR036097">
    <property type="entry name" value="HisK_dim/P_sf"/>
</dbReference>
<evidence type="ECO:0000256" key="5">
    <source>
        <dbReference type="ARBA" id="ARBA00022777"/>
    </source>
</evidence>
<dbReference type="InterPro" id="IPR005467">
    <property type="entry name" value="His_kinase_dom"/>
</dbReference>
<dbReference type="InterPro" id="IPR013656">
    <property type="entry name" value="PAS_4"/>
</dbReference>
<dbReference type="SUPFAM" id="SSF55874">
    <property type="entry name" value="ATPase domain of HSP90 chaperone/DNA topoisomerase II/histidine kinase"/>
    <property type="match status" value="1"/>
</dbReference>
<dbReference type="GO" id="GO:0000155">
    <property type="term" value="F:phosphorelay sensor kinase activity"/>
    <property type="evidence" value="ECO:0007669"/>
    <property type="project" value="InterPro"/>
</dbReference>
<dbReference type="PROSITE" id="PS50113">
    <property type="entry name" value="PAC"/>
    <property type="match status" value="3"/>
</dbReference>
<dbReference type="SMART" id="SM00448">
    <property type="entry name" value="REC"/>
    <property type="match status" value="2"/>
</dbReference>
<dbReference type="EMBL" id="CP048633">
    <property type="protein sequence ID" value="QIB39563.1"/>
    <property type="molecule type" value="Genomic_DNA"/>
</dbReference>
<dbReference type="InterPro" id="IPR001789">
    <property type="entry name" value="Sig_transdc_resp-reg_receiver"/>
</dbReference>
<dbReference type="SMART" id="SM00387">
    <property type="entry name" value="HATPase_c"/>
    <property type="match status" value="1"/>
</dbReference>
<evidence type="ECO:0000259" key="8">
    <source>
        <dbReference type="PROSITE" id="PS50109"/>
    </source>
</evidence>
<dbReference type="AlphaFoldDB" id="A0A7L5BLA1"/>
<dbReference type="InterPro" id="IPR052162">
    <property type="entry name" value="Sensor_kinase/Photoreceptor"/>
</dbReference>
<evidence type="ECO:0000313" key="13">
    <source>
        <dbReference type="Proteomes" id="UP000464865"/>
    </source>
</evidence>
<dbReference type="SUPFAM" id="SSF55785">
    <property type="entry name" value="PYP-like sensor domain (PAS domain)"/>
    <property type="match status" value="4"/>
</dbReference>
<dbReference type="KEGG" id="roy:G3A56_16385"/>
<keyword evidence="5" id="KW-0418">Kinase</keyword>
<feature type="modified residue" description="4-aspartylphosphate" evidence="6">
    <location>
        <position position="1013"/>
    </location>
</feature>
<dbReference type="Pfam" id="PF08448">
    <property type="entry name" value="PAS_4"/>
    <property type="match status" value="2"/>
</dbReference>
<gene>
    <name evidence="12" type="ORF">G3A56_16385</name>
</gene>
<keyword evidence="12" id="KW-0614">Plasmid</keyword>
<dbReference type="Proteomes" id="UP000464865">
    <property type="component" value="Plasmid p1"/>
</dbReference>
<protein>
    <recommendedName>
        <fullName evidence="2">histidine kinase</fullName>
        <ecNumber evidence="2">2.7.13.3</ecNumber>
    </recommendedName>
</protein>
<dbReference type="InterPro" id="IPR000700">
    <property type="entry name" value="PAS-assoc_C"/>
</dbReference>
<geneLocation type="plasmid" evidence="12 13">
    <name>p1</name>
</geneLocation>
<dbReference type="Gene3D" id="3.40.50.2300">
    <property type="match status" value="2"/>
</dbReference>
<dbReference type="Pfam" id="PF00072">
    <property type="entry name" value="Response_reg"/>
    <property type="match status" value="2"/>
</dbReference>
<dbReference type="Gene3D" id="2.10.70.100">
    <property type="match status" value="1"/>
</dbReference>
<dbReference type="PROSITE" id="PS50110">
    <property type="entry name" value="RESPONSE_REGULATORY"/>
    <property type="match status" value="2"/>
</dbReference>
<evidence type="ECO:0000256" key="1">
    <source>
        <dbReference type="ARBA" id="ARBA00000085"/>
    </source>
</evidence>
<dbReference type="Gene3D" id="3.30.565.10">
    <property type="entry name" value="Histidine kinase-like ATPase, C-terminal domain"/>
    <property type="match status" value="1"/>
</dbReference>
<organism evidence="12 13">
    <name type="scientific">Rhizobium oryzihabitans</name>
    <dbReference type="NCBI Taxonomy" id="2267833"/>
    <lineage>
        <taxon>Bacteria</taxon>
        <taxon>Pseudomonadati</taxon>
        <taxon>Pseudomonadota</taxon>
        <taxon>Alphaproteobacteria</taxon>
        <taxon>Hyphomicrobiales</taxon>
        <taxon>Rhizobiaceae</taxon>
        <taxon>Rhizobium/Agrobacterium group</taxon>
        <taxon>Rhizobium</taxon>
    </lineage>
</organism>
<dbReference type="PROSITE" id="PS50112">
    <property type="entry name" value="PAS"/>
    <property type="match status" value="1"/>
</dbReference>
<dbReference type="InterPro" id="IPR000014">
    <property type="entry name" value="PAS"/>
</dbReference>
<dbReference type="CDD" id="cd18161">
    <property type="entry name" value="REC_hyHK_blue-like"/>
    <property type="match status" value="1"/>
</dbReference>
<dbReference type="PANTHER" id="PTHR43304:SF1">
    <property type="entry name" value="PAC DOMAIN-CONTAINING PROTEIN"/>
    <property type="match status" value="1"/>
</dbReference>
<dbReference type="InterPro" id="IPR011006">
    <property type="entry name" value="CheY-like_superfamily"/>
</dbReference>
<feature type="domain" description="PAC" evidence="11">
    <location>
        <begin position="232"/>
        <end position="285"/>
    </location>
</feature>
<evidence type="ECO:0000259" key="11">
    <source>
        <dbReference type="PROSITE" id="PS50113"/>
    </source>
</evidence>
<dbReference type="Gene3D" id="1.10.287.130">
    <property type="match status" value="1"/>
</dbReference>
<dbReference type="PROSITE" id="PS50109">
    <property type="entry name" value="HIS_KIN"/>
    <property type="match status" value="1"/>
</dbReference>
<sequence>MNEQNSKRKHHRSGGFATHIDNLDWSFTPLGPRIAWPPVLEQTLSLVMSAGVPMAILWGTDGVMLYNDAYAAFAGQRHPDFLGRPISEAWPELATFNSRVVRIVLDGRTLSFGDRHAVIERNGELQDVWLNLDFSPVRDHDGVPLGVLAILKDTTHRVRTEQRLAIAQQAGGVGTLEWYPETGELDVSDEYRRIWGLDADTTVTDTLLVSLLHPDDRAISGPSRLANSNPLDYAEYRRIDQVTGEVRWITRRGQVVSSERTGKRRFVGIAFDITARKQAEVTLQQSEERWRGLFEQMHEGFFTADIMRDDAGKIIDFVFIDINPAFERQTGLVAAETVGKPVTQAIPGIQSDLIATYGEVVETGTARQFEVHIPALGNRWYEAHARKVGPDRFAVLFLDITIRKAAEERMRQSEERFRTLSQSMPNHVWTAGADGLLDWFNDQVLAYSGMTSEELGGSGWAGMVHPDDIEAASEAWNAARTSAQTYQTEFRLRRNDGTYRWHIARAVPVLAQNGGVLHWIGTNTDIDDQKQAEVALADSAAYLEARVEERTAQLFEMQKALQQSQKMETIGKLTGGVAHDFNNLLQVVSGNINLLAKDVVGNEKAERRITNALAGVGRGAKLASQLLAFGRRQPLEPKVVHLGKLLTGMDDLLRRSIGEAIEVETIVSGGLWNTSIDPSQLENAVLNLAINARDAMAGAGKLTVEVGNAFLDEAYARNHLEVEAGQYVMLAVTDTGAGIAPDVLEQVFEPFFSTKEEGKGSGLGLSMVYGFVKQSNGHVKIYSEVRQGTTVKLYLPRALATEDAEVRQDFGPVAGGTETVLVVEDDDHVRDTAIDLLTDLGYRVLKASDAQSALAIVESGIAIDLLFTDVVMPGSLTSPELARKAKQRLPRLAVLFTSGYTENSIVHHGRLDAGVELLSKPYTREAMARKIRQVLGNQSRSDAASPQTMLPTKPAPDVTPETIRVLVVEDDALIRLDMVDMLLSAGYEIEEAGSGEDALDLITRQRFDVLVTDLGLPGMSGAELANAARLINPELGIVVASGQSGLPDNIPEGARLLSKPFDPEQLKAIVAEVAGDTS</sequence>
<dbReference type="NCBIfam" id="TIGR00229">
    <property type="entry name" value="sensory_box"/>
    <property type="match status" value="4"/>
</dbReference>
<dbReference type="Gene3D" id="3.30.450.20">
    <property type="entry name" value="PAS domain"/>
    <property type="match status" value="4"/>
</dbReference>
<dbReference type="FunFam" id="3.30.450.20:FF:000099">
    <property type="entry name" value="Sensory box sensor histidine kinase"/>
    <property type="match status" value="1"/>
</dbReference>
<name>A0A7L5BLA1_9HYPH</name>
<dbReference type="SMART" id="SM00091">
    <property type="entry name" value="PAS"/>
    <property type="match status" value="4"/>
</dbReference>
<keyword evidence="3 6" id="KW-0597">Phosphoprotein</keyword>
<feature type="modified residue" description="4-aspartylphosphate" evidence="6">
    <location>
        <position position="869"/>
    </location>
</feature>
<dbReference type="RefSeq" id="WP_082179115.1">
    <property type="nucleotide sequence ID" value="NZ_CP048633.1"/>
</dbReference>
<dbReference type="InterPro" id="IPR036890">
    <property type="entry name" value="HATPase_C_sf"/>
</dbReference>
<dbReference type="InterPro" id="IPR035965">
    <property type="entry name" value="PAS-like_dom_sf"/>
</dbReference>
<keyword evidence="4" id="KW-0808">Transferase</keyword>
<feature type="domain" description="Response regulatory" evidence="9">
    <location>
        <begin position="964"/>
        <end position="1074"/>
    </location>
</feature>
<accession>A0A7L5BLA1</accession>
<dbReference type="Pfam" id="PF08447">
    <property type="entry name" value="PAS_3"/>
    <property type="match status" value="2"/>
</dbReference>
<feature type="domain" description="PAC" evidence="11">
    <location>
        <begin position="112"/>
        <end position="166"/>
    </location>
</feature>
<feature type="compositionally biased region" description="Polar residues" evidence="7">
    <location>
        <begin position="936"/>
        <end position="950"/>
    </location>
</feature>
<dbReference type="PRINTS" id="PR00344">
    <property type="entry name" value="BCTRLSENSOR"/>
</dbReference>
<feature type="domain" description="Response regulatory" evidence="9">
    <location>
        <begin position="819"/>
        <end position="935"/>
    </location>
</feature>
<evidence type="ECO:0000256" key="2">
    <source>
        <dbReference type="ARBA" id="ARBA00012438"/>
    </source>
</evidence>
<evidence type="ECO:0000256" key="4">
    <source>
        <dbReference type="ARBA" id="ARBA00022679"/>
    </source>
</evidence>
<dbReference type="InterPro" id="IPR013655">
    <property type="entry name" value="PAS_fold_3"/>
</dbReference>
<proteinExistence type="predicted"/>
<dbReference type="SUPFAM" id="SSF47384">
    <property type="entry name" value="Homodimeric domain of signal transducing histidine kinase"/>
    <property type="match status" value="1"/>
</dbReference>
<dbReference type="InterPro" id="IPR004358">
    <property type="entry name" value="Sig_transdc_His_kin-like_C"/>
</dbReference>
<comment type="catalytic activity">
    <reaction evidence="1">
        <text>ATP + protein L-histidine = ADP + protein N-phospho-L-histidine.</text>
        <dbReference type="EC" id="2.7.13.3"/>
    </reaction>
</comment>
<dbReference type="PANTHER" id="PTHR43304">
    <property type="entry name" value="PHYTOCHROME-LIKE PROTEIN CPH1"/>
    <property type="match status" value="1"/>
</dbReference>
<dbReference type="CDD" id="cd00130">
    <property type="entry name" value="PAS"/>
    <property type="match status" value="2"/>
</dbReference>
<reference evidence="12 13" key="1">
    <citation type="submission" date="2020-02" db="EMBL/GenBank/DDBJ databases">
        <title>Plant-Promoting Endophytic Bacterium Rhizobium oryzihabitans sp. nov., Isolated from the Root of Rice.</title>
        <authorList>
            <person name="zhao J."/>
            <person name="Zhang G."/>
        </authorList>
    </citation>
    <scope>NUCLEOTIDE SEQUENCE [LARGE SCALE GENOMIC DNA]</scope>
    <source>
        <strain evidence="12 13">M15</strain>
        <plasmid evidence="12 13">p1</plasmid>
    </source>
</reference>
<dbReference type="Pfam" id="PF02518">
    <property type="entry name" value="HATPase_c"/>
    <property type="match status" value="1"/>
</dbReference>
<feature type="domain" description="Histidine kinase" evidence="8">
    <location>
        <begin position="576"/>
        <end position="799"/>
    </location>
</feature>
<keyword evidence="13" id="KW-1185">Reference proteome</keyword>
<evidence type="ECO:0000259" key="9">
    <source>
        <dbReference type="PROSITE" id="PS50110"/>
    </source>
</evidence>
<dbReference type="SMART" id="SM00086">
    <property type="entry name" value="PAC"/>
    <property type="match status" value="3"/>
</dbReference>
<evidence type="ECO:0000256" key="7">
    <source>
        <dbReference type="SAM" id="MobiDB-lite"/>
    </source>
</evidence>
<dbReference type="InterPro" id="IPR003594">
    <property type="entry name" value="HATPase_dom"/>
</dbReference>
<feature type="region of interest" description="Disordered" evidence="7">
    <location>
        <begin position="936"/>
        <end position="956"/>
    </location>
</feature>
<evidence type="ECO:0000313" key="12">
    <source>
        <dbReference type="EMBL" id="QIB39563.1"/>
    </source>
</evidence>